<accession>A0A654C018</accession>
<reference evidence="1 3" key="1">
    <citation type="submission" date="2018-06" db="EMBL/GenBank/DDBJ databases">
        <authorList>
            <consortium name="Pathogen Informatics"/>
            <person name="Doyle S."/>
        </authorList>
    </citation>
    <scope>NUCLEOTIDE SEQUENCE [LARGE SCALE GENOMIC DNA]</scope>
    <source>
        <strain evidence="1 3">NCTC11343</strain>
    </source>
</reference>
<accession>A0A2X2L4H8</accession>
<evidence type="ECO:0000313" key="3">
    <source>
        <dbReference type="Proteomes" id="UP000251241"/>
    </source>
</evidence>
<organism evidence="1 3">
    <name type="scientific">Sphingobacterium multivorum</name>
    <dbReference type="NCBI Taxonomy" id="28454"/>
    <lineage>
        <taxon>Bacteria</taxon>
        <taxon>Pseudomonadati</taxon>
        <taxon>Bacteroidota</taxon>
        <taxon>Sphingobacteriia</taxon>
        <taxon>Sphingobacteriales</taxon>
        <taxon>Sphingobacteriaceae</taxon>
        <taxon>Sphingobacterium</taxon>
    </lineage>
</organism>
<dbReference type="EMBL" id="UAUU01000002">
    <property type="protein sequence ID" value="SPZ84170.1"/>
    <property type="molecule type" value="Genomic_DNA"/>
</dbReference>
<dbReference type="RefSeq" id="WP_112373814.1">
    <property type="nucleotide sequence ID" value="NZ_CP068086.1"/>
</dbReference>
<dbReference type="AlphaFoldDB" id="A0A2X2L4H8"/>
<sequence>MKRIWIYQADRLLTAAEGQEIVTDLEAFAEQWKVHGKPLSASAELRDNLFIILKVDEEVAAASGCSIDSSVRFLKGVESKYGIQLFDRMQFAYKGDQGIGVVNRDGFEKLLADGTINDNTLVFDNTITHEHQMENAWAVPFHQSWHKRLFK</sequence>
<dbReference type="GeneID" id="97178865"/>
<protein>
    <submittedName>
        <fullName evidence="2">ABC transporter ATPase</fullName>
    </submittedName>
</protein>
<proteinExistence type="predicted"/>
<reference evidence="2 4" key="2">
    <citation type="submission" date="2019-10" db="EMBL/GenBank/DDBJ databases">
        <authorList>
            <person name="Karimi E."/>
        </authorList>
    </citation>
    <scope>NUCLEOTIDE SEQUENCE [LARGE SCALE GENOMIC DNA]</scope>
    <source>
        <strain evidence="2">Sphingobacterium sp. 8BC</strain>
    </source>
</reference>
<dbReference type="EMBL" id="CABWMV010000024">
    <property type="protein sequence ID" value="VXC86057.1"/>
    <property type="molecule type" value="Genomic_DNA"/>
</dbReference>
<evidence type="ECO:0000313" key="4">
    <source>
        <dbReference type="Proteomes" id="UP000432350"/>
    </source>
</evidence>
<dbReference type="Proteomes" id="UP000432350">
    <property type="component" value="Unassembled WGS sequence"/>
</dbReference>
<gene>
    <name evidence="1" type="ORF">NCTC11343_00701</name>
    <name evidence="2" type="ORF">SPHINGO8BC_50508</name>
</gene>
<evidence type="ECO:0000313" key="2">
    <source>
        <dbReference type="EMBL" id="VXC86057.1"/>
    </source>
</evidence>
<dbReference type="Proteomes" id="UP000251241">
    <property type="component" value="Unassembled WGS sequence"/>
</dbReference>
<evidence type="ECO:0000313" key="1">
    <source>
        <dbReference type="EMBL" id="SPZ84170.1"/>
    </source>
</evidence>
<name>A0A2X2L4H8_SPHMU</name>